<dbReference type="SUPFAM" id="SSF52540">
    <property type="entry name" value="P-loop containing nucleoside triphosphate hydrolases"/>
    <property type="match status" value="1"/>
</dbReference>
<dbReference type="Pfam" id="PF02224">
    <property type="entry name" value="Cytidylate_kin"/>
    <property type="match status" value="1"/>
</dbReference>
<dbReference type="NCBIfam" id="TIGR00017">
    <property type="entry name" value="cmk"/>
    <property type="match status" value="1"/>
</dbReference>
<dbReference type="GO" id="GO:0016301">
    <property type="term" value="F:kinase activity"/>
    <property type="evidence" value="ECO:0007669"/>
    <property type="project" value="UniProtKB-KW"/>
</dbReference>
<proteinExistence type="inferred from homology"/>
<dbReference type="InterPro" id="IPR027417">
    <property type="entry name" value="P-loop_NTPase"/>
</dbReference>
<reference evidence="10 11" key="1">
    <citation type="submission" date="2023-05" db="EMBL/GenBank/DDBJ databases">
        <title>Gordonibacter KGMB12511T sp. nov., isolated from faeces of healthy Korean.</title>
        <authorList>
            <person name="Kim H.S."/>
            <person name="Kim J.-S."/>
            <person name="Suh M.K."/>
            <person name="Eom M.K."/>
            <person name="Do H.E."/>
            <person name="Lee J.-S."/>
        </authorList>
    </citation>
    <scope>NUCLEOTIDE SEQUENCE [LARGE SCALE GENOMIC DNA]</scope>
    <source>
        <strain evidence="10 11">KGMB12511</strain>
    </source>
</reference>
<comment type="caution">
    <text evidence="10">The sequence shown here is derived from an EMBL/GenBank/DDBJ whole genome shotgun (WGS) entry which is preliminary data.</text>
</comment>
<evidence type="ECO:0000256" key="5">
    <source>
        <dbReference type="ARBA" id="ARBA00022840"/>
    </source>
</evidence>
<evidence type="ECO:0000256" key="6">
    <source>
        <dbReference type="ARBA" id="ARBA00047615"/>
    </source>
</evidence>
<dbReference type="PANTHER" id="PTHR21299">
    <property type="entry name" value="CYTIDYLATE KINASE/PANTOATE-BETA-ALANINE LIGASE"/>
    <property type="match status" value="1"/>
</dbReference>
<dbReference type="InterPro" id="IPR003136">
    <property type="entry name" value="Cytidylate_kin"/>
</dbReference>
<dbReference type="Proteomes" id="UP001232750">
    <property type="component" value="Unassembled WGS sequence"/>
</dbReference>
<evidence type="ECO:0000256" key="3">
    <source>
        <dbReference type="ARBA" id="ARBA00022741"/>
    </source>
</evidence>
<keyword evidence="5 8" id="KW-0067">ATP-binding</keyword>
<gene>
    <name evidence="8 10" type="primary">cmk</name>
    <name evidence="10" type="ORF">QNJ86_12950</name>
</gene>
<comment type="catalytic activity">
    <reaction evidence="7 8">
        <text>CMP + ATP = CDP + ADP</text>
        <dbReference type="Rhea" id="RHEA:11600"/>
        <dbReference type="ChEBI" id="CHEBI:30616"/>
        <dbReference type="ChEBI" id="CHEBI:58069"/>
        <dbReference type="ChEBI" id="CHEBI:60377"/>
        <dbReference type="ChEBI" id="CHEBI:456216"/>
        <dbReference type="EC" id="2.7.4.25"/>
    </reaction>
</comment>
<protein>
    <recommendedName>
        <fullName evidence="8">Cytidylate kinase</fullName>
        <shortName evidence="8">CK</shortName>
        <ecNumber evidence="8">2.7.4.25</ecNumber>
    </recommendedName>
    <alternativeName>
        <fullName evidence="8">Cytidine monophosphate kinase</fullName>
        <shortName evidence="8">CMP kinase</shortName>
    </alternativeName>
</protein>
<keyword evidence="11" id="KW-1185">Reference proteome</keyword>
<name>A0ABT7DQ86_9ACTN</name>
<dbReference type="RefSeq" id="WP_283833063.1">
    <property type="nucleotide sequence ID" value="NZ_JASJEU010000024.1"/>
</dbReference>
<dbReference type="InterPro" id="IPR011994">
    <property type="entry name" value="Cytidylate_kinase_dom"/>
</dbReference>
<evidence type="ECO:0000256" key="2">
    <source>
        <dbReference type="ARBA" id="ARBA00022679"/>
    </source>
</evidence>
<evidence type="ECO:0000313" key="11">
    <source>
        <dbReference type="Proteomes" id="UP001232750"/>
    </source>
</evidence>
<dbReference type="EMBL" id="JASJEU010000024">
    <property type="protein sequence ID" value="MDJ1651714.1"/>
    <property type="molecule type" value="Genomic_DNA"/>
</dbReference>
<dbReference type="EC" id="2.7.4.25" evidence="8"/>
<sequence length="252" mass="26788">MIIAIDGPSGAGKSTVAKAVAKKLGFSCLDTGAMYRAVAWRAQADGVALDDDAALGRLARTYDIAFGHEPGNPAPKQVFIGGVDVTDAIRTAAIDRAVSPVSAAPSVREALVEQQRRIGHAGNYVVEGRDIGTVVFPEAAVKVFLTASDEERAHRRVRQNVDRSIGSIDFDEVLADLRRRDEIDSSRATSPLRAADDAIHLDSTGRYIEDVIDEICTLAREKEHVILSGAAEGGAVEGSRAATAGKLREDAR</sequence>
<dbReference type="CDD" id="cd02020">
    <property type="entry name" value="CMPK"/>
    <property type="match status" value="1"/>
</dbReference>
<evidence type="ECO:0000256" key="4">
    <source>
        <dbReference type="ARBA" id="ARBA00022777"/>
    </source>
</evidence>
<evidence type="ECO:0000256" key="1">
    <source>
        <dbReference type="ARBA" id="ARBA00009427"/>
    </source>
</evidence>
<organism evidence="10 11">
    <name type="scientific">Gordonibacter faecis</name>
    <dbReference type="NCBI Taxonomy" id="3047475"/>
    <lineage>
        <taxon>Bacteria</taxon>
        <taxon>Bacillati</taxon>
        <taxon>Actinomycetota</taxon>
        <taxon>Coriobacteriia</taxon>
        <taxon>Eggerthellales</taxon>
        <taxon>Eggerthellaceae</taxon>
        <taxon>Gordonibacter</taxon>
    </lineage>
</organism>
<keyword evidence="2 8" id="KW-0808">Transferase</keyword>
<dbReference type="HAMAP" id="MF_00238">
    <property type="entry name" value="Cytidyl_kinase_type1"/>
    <property type="match status" value="1"/>
</dbReference>
<dbReference type="Gene3D" id="3.40.50.300">
    <property type="entry name" value="P-loop containing nucleotide triphosphate hydrolases"/>
    <property type="match status" value="1"/>
</dbReference>
<dbReference type="PANTHER" id="PTHR21299:SF2">
    <property type="entry name" value="CYTIDYLATE KINASE"/>
    <property type="match status" value="1"/>
</dbReference>
<evidence type="ECO:0000256" key="8">
    <source>
        <dbReference type="HAMAP-Rule" id="MF_00238"/>
    </source>
</evidence>
<feature type="binding site" evidence="8">
    <location>
        <begin position="7"/>
        <end position="15"/>
    </location>
    <ligand>
        <name>ATP</name>
        <dbReference type="ChEBI" id="CHEBI:30616"/>
    </ligand>
</feature>
<comment type="catalytic activity">
    <reaction evidence="6 8">
        <text>dCMP + ATP = dCDP + ADP</text>
        <dbReference type="Rhea" id="RHEA:25094"/>
        <dbReference type="ChEBI" id="CHEBI:30616"/>
        <dbReference type="ChEBI" id="CHEBI:57566"/>
        <dbReference type="ChEBI" id="CHEBI:58593"/>
        <dbReference type="ChEBI" id="CHEBI:456216"/>
        <dbReference type="EC" id="2.7.4.25"/>
    </reaction>
</comment>
<comment type="similarity">
    <text evidence="1 8">Belongs to the cytidylate kinase family. Type 1 subfamily.</text>
</comment>
<keyword evidence="3 8" id="KW-0547">Nucleotide-binding</keyword>
<evidence type="ECO:0000313" key="10">
    <source>
        <dbReference type="EMBL" id="MDJ1651714.1"/>
    </source>
</evidence>
<evidence type="ECO:0000259" key="9">
    <source>
        <dbReference type="Pfam" id="PF02224"/>
    </source>
</evidence>
<keyword evidence="4 8" id="KW-0418">Kinase</keyword>
<accession>A0ABT7DQ86</accession>
<comment type="subcellular location">
    <subcellularLocation>
        <location evidence="8">Cytoplasm</location>
    </subcellularLocation>
</comment>
<evidence type="ECO:0000256" key="7">
    <source>
        <dbReference type="ARBA" id="ARBA00048478"/>
    </source>
</evidence>
<feature type="domain" description="Cytidylate kinase" evidence="9">
    <location>
        <begin position="3"/>
        <end position="220"/>
    </location>
</feature>
<keyword evidence="8" id="KW-0963">Cytoplasm</keyword>